<dbReference type="AlphaFoldDB" id="A0A5D3KKX2"/>
<evidence type="ECO:0008006" key="4">
    <source>
        <dbReference type="Google" id="ProtNLM"/>
    </source>
</evidence>
<evidence type="ECO:0000313" key="3">
    <source>
        <dbReference type="Proteomes" id="UP000324758"/>
    </source>
</evidence>
<organism evidence="2 3">
    <name type="scientific">Bradyrhizobium rifense</name>
    <dbReference type="NCBI Taxonomy" id="515499"/>
    <lineage>
        <taxon>Bacteria</taxon>
        <taxon>Pseudomonadati</taxon>
        <taxon>Pseudomonadota</taxon>
        <taxon>Alphaproteobacteria</taxon>
        <taxon>Hyphomicrobiales</taxon>
        <taxon>Nitrobacteraceae</taxon>
        <taxon>Bradyrhizobium</taxon>
    </lineage>
</organism>
<dbReference type="EMBL" id="VSSS01000017">
    <property type="protein sequence ID" value="TYL96770.1"/>
    <property type="molecule type" value="Genomic_DNA"/>
</dbReference>
<keyword evidence="3" id="KW-1185">Reference proteome</keyword>
<comment type="caution">
    <text evidence="2">The sequence shown here is derived from an EMBL/GenBank/DDBJ whole genome shotgun (WGS) entry which is preliminary data.</text>
</comment>
<dbReference type="Proteomes" id="UP000324758">
    <property type="component" value="Unassembled WGS sequence"/>
</dbReference>
<dbReference type="OrthoDB" id="8158974at2"/>
<feature type="region of interest" description="Disordered" evidence="1">
    <location>
        <begin position="1"/>
        <end position="34"/>
    </location>
</feature>
<evidence type="ECO:0000313" key="2">
    <source>
        <dbReference type="EMBL" id="TYL96770.1"/>
    </source>
</evidence>
<sequence length="241" mass="26508">MEGREPPRERSRPRPLRPRTGMARSLTGRDGGTVTMRPMSAVALIALASLTLPTLAQAGDATDRLKECARFQGMDRLKCVDDLLGEAAEPTGSAPSRARDWIISETTSPVDYKPQISAQTMGRRATKDAPSAIAIRCRGSRTELTIPTSPSWKQPAETEVKVVYQINDEPTVEERWRTTEGGRSLTFQGDAVRLLRAMPEGGRLLIRVYAGKTLPYENTFDLVGLDSVRRKLAIACNWPAS</sequence>
<reference evidence="2 3" key="1">
    <citation type="submission" date="2019-08" db="EMBL/GenBank/DDBJ databases">
        <title>Bradyrhizobium hipponensis sp. nov., a rhizobium isolated from a Lupinus angustifolius root nodule in Tunisia.</title>
        <authorList>
            <person name="Off K."/>
            <person name="Rejili M."/>
            <person name="Mars M."/>
            <person name="Brachmann A."/>
            <person name="Marin M."/>
        </authorList>
    </citation>
    <scope>NUCLEOTIDE SEQUENCE [LARGE SCALE GENOMIC DNA]</scope>
    <source>
        <strain evidence="2 3">CTAW71</strain>
    </source>
</reference>
<name>A0A5D3KKX2_9BRAD</name>
<gene>
    <name evidence="2" type="ORF">FXB40_10665</name>
</gene>
<accession>A0A5D3KKX2</accession>
<protein>
    <recommendedName>
        <fullName evidence="4">Type VI secretion system-associated protein TagO</fullName>
    </recommendedName>
</protein>
<feature type="compositionally biased region" description="Basic and acidic residues" evidence="1">
    <location>
        <begin position="1"/>
        <end position="12"/>
    </location>
</feature>
<evidence type="ECO:0000256" key="1">
    <source>
        <dbReference type="SAM" id="MobiDB-lite"/>
    </source>
</evidence>
<proteinExistence type="predicted"/>